<dbReference type="EMBL" id="LXQA011114755">
    <property type="protein sequence ID" value="MCI85409.1"/>
    <property type="molecule type" value="Genomic_DNA"/>
</dbReference>
<feature type="region of interest" description="Disordered" evidence="1">
    <location>
        <begin position="1"/>
        <end position="34"/>
    </location>
</feature>
<reference evidence="2 3" key="1">
    <citation type="journal article" date="2018" name="Front. Plant Sci.">
        <title>Red Clover (Trifolium pratense) and Zigzag Clover (T. medium) - A Picture of Genomic Similarities and Differences.</title>
        <authorList>
            <person name="Dluhosova J."/>
            <person name="Istvanek J."/>
            <person name="Nedelnik J."/>
            <person name="Repkova J."/>
        </authorList>
    </citation>
    <scope>NUCLEOTIDE SEQUENCE [LARGE SCALE GENOMIC DNA]</scope>
    <source>
        <strain evidence="3">cv. 10/8</strain>
        <tissue evidence="2">Leaf</tissue>
    </source>
</reference>
<dbReference type="Proteomes" id="UP000265520">
    <property type="component" value="Unassembled WGS sequence"/>
</dbReference>
<dbReference type="AlphaFoldDB" id="A0A392VDP3"/>
<evidence type="ECO:0000313" key="2">
    <source>
        <dbReference type="EMBL" id="MCI85409.1"/>
    </source>
</evidence>
<name>A0A392VDP3_9FABA</name>
<accession>A0A392VDP3</accession>
<sequence>MASFQEYKNLCSTNPKSSKAPTTEARGHNNYWTPPPKAALKLNVDAHPCDDGRWGLGLVLRTEEGKCVGAA</sequence>
<proteinExistence type="predicted"/>
<protein>
    <submittedName>
        <fullName evidence="2">Uncharacterized protein</fullName>
    </submittedName>
</protein>
<comment type="caution">
    <text evidence="2">The sequence shown here is derived from an EMBL/GenBank/DDBJ whole genome shotgun (WGS) entry which is preliminary data.</text>
</comment>
<feature type="non-terminal residue" evidence="2">
    <location>
        <position position="71"/>
    </location>
</feature>
<evidence type="ECO:0000256" key="1">
    <source>
        <dbReference type="SAM" id="MobiDB-lite"/>
    </source>
</evidence>
<feature type="compositionally biased region" description="Polar residues" evidence="1">
    <location>
        <begin position="10"/>
        <end position="21"/>
    </location>
</feature>
<evidence type="ECO:0000313" key="3">
    <source>
        <dbReference type="Proteomes" id="UP000265520"/>
    </source>
</evidence>
<keyword evidence="3" id="KW-1185">Reference proteome</keyword>
<organism evidence="2 3">
    <name type="scientific">Trifolium medium</name>
    <dbReference type="NCBI Taxonomy" id="97028"/>
    <lineage>
        <taxon>Eukaryota</taxon>
        <taxon>Viridiplantae</taxon>
        <taxon>Streptophyta</taxon>
        <taxon>Embryophyta</taxon>
        <taxon>Tracheophyta</taxon>
        <taxon>Spermatophyta</taxon>
        <taxon>Magnoliopsida</taxon>
        <taxon>eudicotyledons</taxon>
        <taxon>Gunneridae</taxon>
        <taxon>Pentapetalae</taxon>
        <taxon>rosids</taxon>
        <taxon>fabids</taxon>
        <taxon>Fabales</taxon>
        <taxon>Fabaceae</taxon>
        <taxon>Papilionoideae</taxon>
        <taxon>50 kb inversion clade</taxon>
        <taxon>NPAAA clade</taxon>
        <taxon>Hologalegina</taxon>
        <taxon>IRL clade</taxon>
        <taxon>Trifolieae</taxon>
        <taxon>Trifolium</taxon>
    </lineage>
</organism>